<keyword evidence="2" id="KW-0548">Nucleotidyltransferase</keyword>
<dbReference type="CDD" id="cd18873">
    <property type="entry name" value="NUDIX_NadM_like"/>
    <property type="match status" value="1"/>
</dbReference>
<dbReference type="STRING" id="180332.GCA_000797495_01602"/>
<dbReference type="GO" id="GO:0016779">
    <property type="term" value="F:nucleotidyltransferase activity"/>
    <property type="evidence" value="ECO:0007669"/>
    <property type="project" value="UniProtKB-KW"/>
</dbReference>
<dbReference type="InterPro" id="IPR054105">
    <property type="entry name" value="WHD_NrtR"/>
</dbReference>
<evidence type="ECO:0000259" key="1">
    <source>
        <dbReference type="PROSITE" id="PS51462"/>
    </source>
</evidence>
<dbReference type="InterPro" id="IPR000086">
    <property type="entry name" value="NUDIX_hydrolase_dom"/>
</dbReference>
<dbReference type="Proteomes" id="UP000306509">
    <property type="component" value="Unassembled WGS sequence"/>
</dbReference>
<feature type="domain" description="Nudix hydrolase" evidence="1">
    <location>
        <begin position="7"/>
        <end position="147"/>
    </location>
</feature>
<gene>
    <name evidence="2" type="ORF">DSM106044_03549</name>
</gene>
<keyword evidence="3" id="KW-1185">Reference proteome</keyword>
<dbReference type="PANTHER" id="PTHR43736">
    <property type="entry name" value="ADP-RIBOSE PYROPHOSPHATASE"/>
    <property type="match status" value="1"/>
</dbReference>
<name>A0A4U8Q585_9FIRM</name>
<dbReference type="RefSeq" id="WP_138003186.1">
    <property type="nucleotide sequence ID" value="NZ_QGQD01000068.1"/>
</dbReference>
<accession>A0A4U8Q585</accession>
<dbReference type="InterPro" id="IPR036388">
    <property type="entry name" value="WH-like_DNA-bd_sf"/>
</dbReference>
<dbReference type="SUPFAM" id="SSF55811">
    <property type="entry name" value="Nudix"/>
    <property type="match status" value="1"/>
</dbReference>
<dbReference type="Gene3D" id="1.10.10.10">
    <property type="entry name" value="Winged helix-like DNA-binding domain superfamily/Winged helix DNA-binding domain"/>
    <property type="match status" value="1"/>
</dbReference>
<evidence type="ECO:0000313" key="2">
    <source>
        <dbReference type="EMBL" id="TLC99598.1"/>
    </source>
</evidence>
<dbReference type="SUPFAM" id="SSF46785">
    <property type="entry name" value="Winged helix' DNA-binding domain"/>
    <property type="match status" value="1"/>
</dbReference>
<dbReference type="Pfam" id="PF00293">
    <property type="entry name" value="NUDIX"/>
    <property type="match status" value="1"/>
</dbReference>
<dbReference type="Pfam" id="PF21906">
    <property type="entry name" value="WHD_NrtR"/>
    <property type="match status" value="1"/>
</dbReference>
<evidence type="ECO:0000313" key="3">
    <source>
        <dbReference type="Proteomes" id="UP000306509"/>
    </source>
</evidence>
<proteinExistence type="predicted"/>
<dbReference type="Gene3D" id="3.90.79.10">
    <property type="entry name" value="Nucleoside Triphosphate Pyrophosphohydrolase"/>
    <property type="match status" value="1"/>
</dbReference>
<dbReference type="InterPro" id="IPR036390">
    <property type="entry name" value="WH_DNA-bd_sf"/>
</dbReference>
<sequence length="221" mass="25707">MDAFRHEKIAVAVDFLIMTIEDDKLKVLMVRRNEEPFKGALALPGVAVAEEETLSHAARRCLEEETGITENIYLEQLYTWGDDCRRDPRNRVISVSYMALIPRELLAESIGKRVTEVLFMDVTEILSEQYKLAFDHKEMIAYGRERIQNKTEYTTIAFHFLPEEFTLPELQKIYEILLGKNLFKANFRKSIQDIVEDTGKMKKVGAHRPSKIYRRAEDFKG</sequence>
<dbReference type="AlphaFoldDB" id="A0A4U8Q585"/>
<reference evidence="2 3" key="1">
    <citation type="journal article" date="2019" name="Anaerobe">
        <title>Detection of Robinsoniella peoriensis in multiple bone samples of a trauma patient.</title>
        <authorList>
            <person name="Schrottner P."/>
            <person name="Hartwich K."/>
            <person name="Bunk B."/>
            <person name="Schober I."/>
            <person name="Helbig S."/>
            <person name="Rudolph W.W."/>
            <person name="Gunzer F."/>
        </authorList>
    </citation>
    <scope>NUCLEOTIDE SEQUENCE [LARGE SCALE GENOMIC DNA]</scope>
    <source>
        <strain evidence="2 3">DSM 106044</strain>
    </source>
</reference>
<dbReference type="EMBL" id="QGQD01000068">
    <property type="protein sequence ID" value="TLC99598.1"/>
    <property type="molecule type" value="Genomic_DNA"/>
</dbReference>
<dbReference type="InterPro" id="IPR015797">
    <property type="entry name" value="NUDIX_hydrolase-like_dom_sf"/>
</dbReference>
<organism evidence="2 3">
    <name type="scientific">Robinsoniella peoriensis</name>
    <dbReference type="NCBI Taxonomy" id="180332"/>
    <lineage>
        <taxon>Bacteria</taxon>
        <taxon>Bacillati</taxon>
        <taxon>Bacillota</taxon>
        <taxon>Clostridia</taxon>
        <taxon>Lachnospirales</taxon>
        <taxon>Lachnospiraceae</taxon>
        <taxon>Robinsoniella</taxon>
    </lineage>
</organism>
<keyword evidence="2" id="KW-0808">Transferase</keyword>
<dbReference type="PANTHER" id="PTHR43736:SF4">
    <property type="entry name" value="SLR1690 PROTEIN"/>
    <property type="match status" value="1"/>
</dbReference>
<comment type="caution">
    <text evidence="2">The sequence shown here is derived from an EMBL/GenBank/DDBJ whole genome shotgun (WGS) entry which is preliminary data.</text>
</comment>
<dbReference type="PROSITE" id="PS51462">
    <property type="entry name" value="NUDIX"/>
    <property type="match status" value="1"/>
</dbReference>
<protein>
    <submittedName>
        <fullName evidence="2">Bifunctional nicotinamide mononucleotide adenylyltransferase/ADP-ribose pyrophosphatase</fullName>
    </submittedName>
</protein>